<protein>
    <submittedName>
        <fullName evidence="6">ABC transporter</fullName>
    </submittedName>
</protein>
<evidence type="ECO:0000313" key="6">
    <source>
        <dbReference type="EMBL" id="PPF69197.1"/>
    </source>
</evidence>
<evidence type="ECO:0000256" key="1">
    <source>
        <dbReference type="ARBA" id="ARBA00022448"/>
    </source>
</evidence>
<dbReference type="InterPro" id="IPR003593">
    <property type="entry name" value="AAA+_ATPase"/>
</dbReference>
<dbReference type="InterPro" id="IPR050166">
    <property type="entry name" value="ABC_transporter_ATP-bind"/>
</dbReference>
<keyword evidence="3" id="KW-0067">ATP-binding</keyword>
<dbReference type="PROSITE" id="PS00211">
    <property type="entry name" value="ABC_TRANSPORTER_1"/>
    <property type="match status" value="1"/>
</dbReference>
<dbReference type="SUPFAM" id="SSF52540">
    <property type="entry name" value="P-loop containing nucleoside triphosphate hydrolases"/>
    <property type="match status" value="1"/>
</dbReference>
<dbReference type="PANTHER" id="PTHR42788">
    <property type="entry name" value="TAURINE IMPORT ATP-BINDING PROTEIN-RELATED"/>
    <property type="match status" value="1"/>
</dbReference>
<accession>A0A2S5VVC9</accession>
<dbReference type="EMBL" id="PSXY01000006">
    <property type="protein sequence ID" value="PPF69197.1"/>
    <property type="molecule type" value="Genomic_DNA"/>
</dbReference>
<proteinExistence type="predicted"/>
<dbReference type="RefSeq" id="WP_104289816.1">
    <property type="nucleotide sequence ID" value="NZ_PSXY01000006.1"/>
</dbReference>
<dbReference type="Gene3D" id="3.40.50.300">
    <property type="entry name" value="P-loop containing nucleotide triphosphate hydrolases"/>
    <property type="match status" value="1"/>
</dbReference>
<dbReference type="InterPro" id="IPR017871">
    <property type="entry name" value="ABC_transporter-like_CS"/>
</dbReference>
<keyword evidence="1" id="KW-0813">Transport</keyword>
<dbReference type="SMART" id="SM00382">
    <property type="entry name" value="AAA"/>
    <property type="match status" value="1"/>
</dbReference>
<dbReference type="InterPro" id="IPR027417">
    <property type="entry name" value="P-loop_NTPase"/>
</dbReference>
<dbReference type="CDD" id="cd03293">
    <property type="entry name" value="ABC_NrtD_SsuB_transporters"/>
    <property type="match status" value="1"/>
</dbReference>
<feature type="domain" description="ABC transporter" evidence="5">
    <location>
        <begin position="38"/>
        <end position="270"/>
    </location>
</feature>
<gene>
    <name evidence="6" type="ORF">C5E16_05080</name>
</gene>
<dbReference type="InterPro" id="IPR003439">
    <property type="entry name" value="ABC_transporter-like_ATP-bd"/>
</dbReference>
<evidence type="ECO:0000313" key="7">
    <source>
        <dbReference type="Proteomes" id="UP000239241"/>
    </source>
</evidence>
<name>A0A2S5VVC9_9MICO</name>
<dbReference type="PANTHER" id="PTHR42788:SF19">
    <property type="entry name" value="ALIPHATIC SULFONATES IMPORT ATP-BINDING PROTEIN SSUB 2"/>
    <property type="match status" value="1"/>
</dbReference>
<keyword evidence="2" id="KW-0547">Nucleotide-binding</keyword>
<evidence type="ECO:0000259" key="5">
    <source>
        <dbReference type="PROSITE" id="PS50893"/>
    </source>
</evidence>
<reference evidence="6 7" key="1">
    <citation type="submission" date="2018-02" db="EMBL/GenBank/DDBJ databases">
        <title>Bacteriophage NCPPB3778 and a type I-E CRISPR drive the evolution of the US Biological Select Agent, Rathayibacter toxicus.</title>
        <authorList>
            <person name="Davis E.W.II."/>
            <person name="Tabima J.F."/>
            <person name="Weisberg A.J."/>
            <person name="Lopes L.D."/>
            <person name="Wiseman M.S."/>
            <person name="Wiseman M.S."/>
            <person name="Pupko T."/>
            <person name="Belcher M.S."/>
            <person name="Sechler A.J."/>
            <person name="Tancos M.A."/>
            <person name="Schroeder B.K."/>
            <person name="Murray T.D."/>
            <person name="Luster D.G."/>
            <person name="Schneider W.L."/>
            <person name="Rogers E."/>
            <person name="Andreote F.D."/>
            <person name="Grunwald N.J."/>
            <person name="Putnam M.L."/>
            <person name="Chang J.H."/>
        </authorList>
    </citation>
    <scope>NUCLEOTIDE SEQUENCE [LARGE SCALE GENOMIC DNA]</scope>
    <source>
        <strain evidence="6 7">AY1B3</strain>
    </source>
</reference>
<comment type="caution">
    <text evidence="6">The sequence shown here is derived from an EMBL/GenBank/DDBJ whole genome shotgun (WGS) entry which is preliminary data.</text>
</comment>
<feature type="region of interest" description="Disordered" evidence="4">
    <location>
        <begin position="1"/>
        <end position="33"/>
    </location>
</feature>
<dbReference type="Proteomes" id="UP000239241">
    <property type="component" value="Unassembled WGS sequence"/>
</dbReference>
<evidence type="ECO:0000256" key="4">
    <source>
        <dbReference type="SAM" id="MobiDB-lite"/>
    </source>
</evidence>
<dbReference type="GO" id="GO:0016887">
    <property type="term" value="F:ATP hydrolysis activity"/>
    <property type="evidence" value="ECO:0007669"/>
    <property type="project" value="InterPro"/>
</dbReference>
<sequence length="296" mass="31206">MPVTASASRSDQAPPAPVPSPAPAPTPHAAAPGTAGAVELRGIGRSFPVEGSRARRTVLRDVDLDLAAGDVVAVLGPSGCGKSTLLRQVSGLDRPDTGSLRIDGTPVQEVDQRSAVAFQEPRLLPWRTIRANVRLGLPRDVPREEGDARVRELLDLTGLAEAADLRPRQVSGGMAQRASLARALARRPRVLVLDEPFGALDALTRLRMQDLLLDVHAAIPTTVLLVTHDVDEALHLADRVVLLGPDPAPGTAPGATVRRVLEVPGSRPRDRGDATLAALRAELLEGLGVPGHRATR</sequence>
<evidence type="ECO:0000256" key="3">
    <source>
        <dbReference type="ARBA" id="ARBA00022840"/>
    </source>
</evidence>
<dbReference type="AlphaFoldDB" id="A0A2S5VVC9"/>
<feature type="compositionally biased region" description="Pro residues" evidence="4">
    <location>
        <begin position="14"/>
        <end position="26"/>
    </location>
</feature>
<dbReference type="PROSITE" id="PS50893">
    <property type="entry name" value="ABC_TRANSPORTER_2"/>
    <property type="match status" value="1"/>
</dbReference>
<dbReference type="Pfam" id="PF00005">
    <property type="entry name" value="ABC_tran"/>
    <property type="match status" value="1"/>
</dbReference>
<feature type="compositionally biased region" description="Polar residues" evidence="4">
    <location>
        <begin position="1"/>
        <end position="11"/>
    </location>
</feature>
<organism evidence="6 7">
    <name type="scientific">Clavibacter michiganensis</name>
    <dbReference type="NCBI Taxonomy" id="28447"/>
    <lineage>
        <taxon>Bacteria</taxon>
        <taxon>Bacillati</taxon>
        <taxon>Actinomycetota</taxon>
        <taxon>Actinomycetes</taxon>
        <taxon>Micrococcales</taxon>
        <taxon>Microbacteriaceae</taxon>
        <taxon>Clavibacter</taxon>
    </lineage>
</organism>
<dbReference type="GO" id="GO:0005524">
    <property type="term" value="F:ATP binding"/>
    <property type="evidence" value="ECO:0007669"/>
    <property type="project" value="UniProtKB-KW"/>
</dbReference>
<evidence type="ECO:0000256" key="2">
    <source>
        <dbReference type="ARBA" id="ARBA00022741"/>
    </source>
</evidence>